<comment type="caution">
    <text evidence="2">The sequence shown here is derived from an EMBL/GenBank/DDBJ whole genome shotgun (WGS) entry which is preliminary data.</text>
</comment>
<protein>
    <submittedName>
        <fullName evidence="2">Uncharacterized protein</fullName>
    </submittedName>
</protein>
<feature type="compositionally biased region" description="Basic and acidic residues" evidence="1">
    <location>
        <begin position="36"/>
        <end position="55"/>
    </location>
</feature>
<reference evidence="2 3" key="1">
    <citation type="journal article" date="2013" name="Curr. Biol.">
        <title>The Genome of the Foraminiferan Reticulomyxa filosa.</title>
        <authorList>
            <person name="Glockner G."/>
            <person name="Hulsmann N."/>
            <person name="Schleicher M."/>
            <person name="Noegel A.A."/>
            <person name="Eichinger L."/>
            <person name="Gallinger C."/>
            <person name="Pawlowski J."/>
            <person name="Sierra R."/>
            <person name="Euteneuer U."/>
            <person name="Pillet L."/>
            <person name="Moustafa A."/>
            <person name="Platzer M."/>
            <person name="Groth M."/>
            <person name="Szafranski K."/>
            <person name="Schliwa M."/>
        </authorList>
    </citation>
    <scope>NUCLEOTIDE SEQUENCE [LARGE SCALE GENOMIC DNA]</scope>
</reference>
<accession>X6LGF6</accession>
<evidence type="ECO:0000313" key="2">
    <source>
        <dbReference type="EMBL" id="ETN99804.1"/>
    </source>
</evidence>
<dbReference type="Proteomes" id="UP000023152">
    <property type="component" value="Unassembled WGS sequence"/>
</dbReference>
<keyword evidence="3" id="KW-1185">Reference proteome</keyword>
<evidence type="ECO:0000313" key="3">
    <source>
        <dbReference type="Proteomes" id="UP000023152"/>
    </source>
</evidence>
<gene>
    <name evidence="2" type="ORF">RFI_37663</name>
</gene>
<name>X6LGF6_RETFI</name>
<proteinExistence type="predicted"/>
<sequence>MSYSHKTSSLEILDNILQMLSEKSSTTTDEAVNSQSEDKKEEVVKSNREVDDHGYTGKSLRKKCECEMCQKGLATSHNDDSHDQSLLGQFVLQHHSDFKLQLIGGSTKCGRVMANYFASIAQKENMFEGKNILE</sequence>
<feature type="region of interest" description="Disordered" evidence="1">
    <location>
        <begin position="23"/>
        <end position="56"/>
    </location>
</feature>
<dbReference type="AlphaFoldDB" id="X6LGF6"/>
<feature type="compositionally biased region" description="Polar residues" evidence="1">
    <location>
        <begin position="23"/>
        <end position="35"/>
    </location>
</feature>
<organism evidence="2 3">
    <name type="scientific">Reticulomyxa filosa</name>
    <dbReference type="NCBI Taxonomy" id="46433"/>
    <lineage>
        <taxon>Eukaryota</taxon>
        <taxon>Sar</taxon>
        <taxon>Rhizaria</taxon>
        <taxon>Retaria</taxon>
        <taxon>Foraminifera</taxon>
        <taxon>Monothalamids</taxon>
        <taxon>Reticulomyxidae</taxon>
        <taxon>Reticulomyxa</taxon>
    </lineage>
</organism>
<evidence type="ECO:0000256" key="1">
    <source>
        <dbReference type="SAM" id="MobiDB-lite"/>
    </source>
</evidence>
<dbReference type="EMBL" id="ASPP01042863">
    <property type="protein sequence ID" value="ETN99804.1"/>
    <property type="molecule type" value="Genomic_DNA"/>
</dbReference>
<feature type="non-terminal residue" evidence="2">
    <location>
        <position position="134"/>
    </location>
</feature>